<proteinExistence type="predicted"/>
<reference evidence="2" key="1">
    <citation type="submission" date="2017-09" db="EMBL/GenBank/DDBJ databases">
        <title>Depth-based differentiation of microbial function through sediment-hosted aquifers and enrichment of novel symbionts in the deep terrestrial subsurface.</title>
        <authorList>
            <person name="Probst A.J."/>
            <person name="Ladd B."/>
            <person name="Jarett J.K."/>
            <person name="Geller-Mcgrath D.E."/>
            <person name="Sieber C.M.K."/>
            <person name="Emerson J.B."/>
            <person name="Anantharaman K."/>
            <person name="Thomas B.C."/>
            <person name="Malmstrom R."/>
            <person name="Stieglmeier M."/>
            <person name="Klingl A."/>
            <person name="Woyke T."/>
            <person name="Ryan C.M."/>
            <person name="Banfield J.F."/>
        </authorList>
    </citation>
    <scope>NUCLEOTIDE SEQUENCE [LARGE SCALE GENOMIC DNA]</scope>
</reference>
<comment type="caution">
    <text evidence="1">The sequence shown here is derived from an EMBL/GenBank/DDBJ whole genome shotgun (WGS) entry which is preliminary data.</text>
</comment>
<sequence length="60" mass="6356">MNAAIDELRTMASDTAKLHGVSLPEILVYATAYELIKQVSPKNAIGIFAEALVVLKKAGA</sequence>
<evidence type="ECO:0000313" key="1">
    <source>
        <dbReference type="EMBL" id="PIW97114.1"/>
    </source>
</evidence>
<evidence type="ECO:0000313" key="2">
    <source>
        <dbReference type="Proteomes" id="UP000230837"/>
    </source>
</evidence>
<name>A0A2M7IPG3_9BACT</name>
<dbReference type="EMBL" id="PFHR01000077">
    <property type="protein sequence ID" value="PIW97114.1"/>
    <property type="molecule type" value="Genomic_DNA"/>
</dbReference>
<dbReference type="Proteomes" id="UP000230837">
    <property type="component" value="Unassembled WGS sequence"/>
</dbReference>
<gene>
    <name evidence="1" type="ORF">COZ82_01345</name>
</gene>
<protein>
    <submittedName>
        <fullName evidence="1">Uncharacterized protein</fullName>
    </submittedName>
</protein>
<accession>A0A2M7IPG3</accession>
<dbReference type="AlphaFoldDB" id="A0A2M7IPG3"/>
<organism evidence="1 2">
    <name type="scientific">Candidatus Kaiserbacteria bacterium CG_4_8_14_3_um_filter_38_9</name>
    <dbReference type="NCBI Taxonomy" id="1974599"/>
    <lineage>
        <taxon>Bacteria</taxon>
        <taxon>Candidatus Kaiseribacteriota</taxon>
    </lineage>
</organism>